<gene>
    <name evidence="2" type="ORF">GQN54_10175</name>
</gene>
<protein>
    <recommendedName>
        <fullName evidence="1">YdhG-like domain-containing protein</fullName>
    </recommendedName>
</protein>
<sequence length="121" mass="13473">MEEKSPKPKNVDEYIAQFSDTTKELLNALRKTIQTAAPEAKEVINYGMPTFQLNGNLVHFAAFKKHIGFYPSPSGITAFTNALINYKTSKGAIQFLIDQPLPLALVSEIVKYRVKENLAKG</sequence>
<dbReference type="RefSeq" id="WP_160633430.1">
    <property type="nucleotide sequence ID" value="NZ_WWNE01000007.1"/>
</dbReference>
<evidence type="ECO:0000313" key="2">
    <source>
        <dbReference type="EMBL" id="NBG66484.1"/>
    </source>
</evidence>
<organism evidence="2 3">
    <name type="scientific">Acidiluteibacter ferrifornacis</name>
    <dbReference type="NCBI Taxonomy" id="2692424"/>
    <lineage>
        <taxon>Bacteria</taxon>
        <taxon>Pseudomonadati</taxon>
        <taxon>Bacteroidota</taxon>
        <taxon>Flavobacteriia</taxon>
        <taxon>Flavobacteriales</taxon>
        <taxon>Cryomorphaceae</taxon>
        <taxon>Acidiluteibacter</taxon>
    </lineage>
</organism>
<dbReference type="Pfam" id="PF08818">
    <property type="entry name" value="DUF1801"/>
    <property type="match status" value="1"/>
</dbReference>
<name>A0A6N9NKS7_9FLAO</name>
<dbReference type="Gene3D" id="3.90.1150.200">
    <property type="match status" value="1"/>
</dbReference>
<feature type="domain" description="YdhG-like" evidence="1">
    <location>
        <begin position="23"/>
        <end position="114"/>
    </location>
</feature>
<evidence type="ECO:0000259" key="1">
    <source>
        <dbReference type="Pfam" id="PF08818"/>
    </source>
</evidence>
<reference evidence="2 3" key="1">
    <citation type="submission" date="2019-12" db="EMBL/GenBank/DDBJ databases">
        <authorList>
            <person name="Zhao J."/>
        </authorList>
    </citation>
    <scope>NUCLEOTIDE SEQUENCE [LARGE SCALE GENOMIC DNA]</scope>
    <source>
        <strain evidence="2 3">S-15</strain>
    </source>
</reference>
<dbReference type="AlphaFoldDB" id="A0A6N9NKS7"/>
<dbReference type="Proteomes" id="UP000470771">
    <property type="component" value="Unassembled WGS sequence"/>
</dbReference>
<accession>A0A6N9NKS7</accession>
<dbReference type="InterPro" id="IPR014922">
    <property type="entry name" value="YdhG-like"/>
</dbReference>
<proteinExistence type="predicted"/>
<dbReference type="EMBL" id="WWNE01000007">
    <property type="protein sequence ID" value="NBG66484.1"/>
    <property type="molecule type" value="Genomic_DNA"/>
</dbReference>
<comment type="caution">
    <text evidence="2">The sequence shown here is derived from an EMBL/GenBank/DDBJ whole genome shotgun (WGS) entry which is preliminary data.</text>
</comment>
<evidence type="ECO:0000313" key="3">
    <source>
        <dbReference type="Proteomes" id="UP000470771"/>
    </source>
</evidence>
<keyword evidence="3" id="KW-1185">Reference proteome</keyword>
<dbReference type="SUPFAM" id="SSF159888">
    <property type="entry name" value="YdhG-like"/>
    <property type="match status" value="1"/>
</dbReference>